<reference evidence="1 2" key="1">
    <citation type="journal article" date="2021" name="Sci. Rep.">
        <title>The distribution of antibiotic resistance genes in chicken gut microbiota commensals.</title>
        <authorList>
            <person name="Juricova H."/>
            <person name="Matiasovicova J."/>
            <person name="Kubasova T."/>
            <person name="Cejkova D."/>
            <person name="Rychlik I."/>
        </authorList>
    </citation>
    <scope>NUCLEOTIDE SEQUENCE [LARGE SCALE GENOMIC DNA]</scope>
    <source>
        <strain evidence="1 2">An425</strain>
    </source>
</reference>
<accession>A0ABS2FZX3</accession>
<comment type="caution">
    <text evidence="1">The sequence shown here is derived from an EMBL/GenBank/DDBJ whole genome shotgun (WGS) entry which is preliminary data.</text>
</comment>
<dbReference type="RefSeq" id="WP_204715830.1">
    <property type="nucleotide sequence ID" value="NZ_JACJLT010000018.1"/>
</dbReference>
<gene>
    <name evidence="1" type="ORF">H6A04_03425</name>
</gene>
<sequence>MTGKEFENLELEKTFIYDDKKLQVKEANTDWDCVGCYFYGRNCITATLPYCHKGMRKDKKSVIFKEVQNGKN</sequence>
<organism evidence="1 2">
    <name type="scientific">Fusobacterium mortiferum</name>
    <dbReference type="NCBI Taxonomy" id="850"/>
    <lineage>
        <taxon>Bacteria</taxon>
        <taxon>Fusobacteriati</taxon>
        <taxon>Fusobacteriota</taxon>
        <taxon>Fusobacteriia</taxon>
        <taxon>Fusobacteriales</taxon>
        <taxon>Fusobacteriaceae</taxon>
        <taxon>Fusobacterium</taxon>
    </lineage>
</organism>
<proteinExistence type="predicted"/>
<evidence type="ECO:0000313" key="2">
    <source>
        <dbReference type="Proteomes" id="UP000728968"/>
    </source>
</evidence>
<dbReference type="EMBL" id="JACJLT010000018">
    <property type="protein sequence ID" value="MBM6874711.1"/>
    <property type="molecule type" value="Genomic_DNA"/>
</dbReference>
<keyword evidence="2" id="KW-1185">Reference proteome</keyword>
<protein>
    <submittedName>
        <fullName evidence="1">Uncharacterized protein</fullName>
    </submittedName>
</protein>
<dbReference type="Proteomes" id="UP000728968">
    <property type="component" value="Unassembled WGS sequence"/>
</dbReference>
<name>A0ABS2FZX3_FUSMR</name>
<evidence type="ECO:0000313" key="1">
    <source>
        <dbReference type="EMBL" id="MBM6874711.1"/>
    </source>
</evidence>